<name>A0A645ELQ3_9ZZZZ</name>
<dbReference type="EMBL" id="VSSQ01048241">
    <property type="protein sequence ID" value="MPN02290.1"/>
    <property type="molecule type" value="Genomic_DNA"/>
</dbReference>
<sequence>MPARGFGHPVHGVDDLGILEIAVVADGLAEIRRTEKDDVDPRCGADRVEFVHRFDIFDLNHDETVAVGEFKVFRRRQQGIQPIGITAVDRPPSHRSKARLISHFRRVGGAHHMRHHDARRIQLQRFHQIAVTAALNPHHQIDAISFGRQNLALPQRRIA</sequence>
<dbReference type="AlphaFoldDB" id="A0A645ELQ3"/>
<reference evidence="1" key="1">
    <citation type="submission" date="2019-08" db="EMBL/GenBank/DDBJ databases">
        <authorList>
            <person name="Kucharzyk K."/>
            <person name="Murdoch R.W."/>
            <person name="Higgins S."/>
            <person name="Loffler F."/>
        </authorList>
    </citation>
    <scope>NUCLEOTIDE SEQUENCE</scope>
</reference>
<protein>
    <submittedName>
        <fullName evidence="1">Uncharacterized protein</fullName>
    </submittedName>
</protein>
<comment type="caution">
    <text evidence="1">The sequence shown here is derived from an EMBL/GenBank/DDBJ whole genome shotgun (WGS) entry which is preliminary data.</text>
</comment>
<proteinExistence type="predicted"/>
<evidence type="ECO:0000313" key="1">
    <source>
        <dbReference type="EMBL" id="MPN02290.1"/>
    </source>
</evidence>
<organism evidence="1">
    <name type="scientific">bioreactor metagenome</name>
    <dbReference type="NCBI Taxonomy" id="1076179"/>
    <lineage>
        <taxon>unclassified sequences</taxon>
        <taxon>metagenomes</taxon>
        <taxon>ecological metagenomes</taxon>
    </lineage>
</organism>
<gene>
    <name evidence="1" type="ORF">SDC9_149504</name>
</gene>
<accession>A0A645ELQ3</accession>